<organism evidence="2 3">
    <name type="scientific">Stylosanthes scabra</name>
    <dbReference type="NCBI Taxonomy" id="79078"/>
    <lineage>
        <taxon>Eukaryota</taxon>
        <taxon>Viridiplantae</taxon>
        <taxon>Streptophyta</taxon>
        <taxon>Embryophyta</taxon>
        <taxon>Tracheophyta</taxon>
        <taxon>Spermatophyta</taxon>
        <taxon>Magnoliopsida</taxon>
        <taxon>eudicotyledons</taxon>
        <taxon>Gunneridae</taxon>
        <taxon>Pentapetalae</taxon>
        <taxon>rosids</taxon>
        <taxon>fabids</taxon>
        <taxon>Fabales</taxon>
        <taxon>Fabaceae</taxon>
        <taxon>Papilionoideae</taxon>
        <taxon>50 kb inversion clade</taxon>
        <taxon>dalbergioids sensu lato</taxon>
        <taxon>Dalbergieae</taxon>
        <taxon>Pterocarpus clade</taxon>
        <taxon>Stylosanthes</taxon>
    </lineage>
</organism>
<dbReference type="EMBL" id="JASCZI010000542">
    <property type="protein sequence ID" value="MED6112340.1"/>
    <property type="molecule type" value="Genomic_DNA"/>
</dbReference>
<feature type="compositionally biased region" description="Basic and acidic residues" evidence="1">
    <location>
        <begin position="49"/>
        <end position="62"/>
    </location>
</feature>
<evidence type="ECO:0000313" key="2">
    <source>
        <dbReference type="EMBL" id="MED6112340.1"/>
    </source>
</evidence>
<feature type="region of interest" description="Disordered" evidence="1">
    <location>
        <begin position="49"/>
        <end position="78"/>
    </location>
</feature>
<accession>A0ABU6QL01</accession>
<evidence type="ECO:0000256" key="1">
    <source>
        <dbReference type="SAM" id="MobiDB-lite"/>
    </source>
</evidence>
<comment type="caution">
    <text evidence="2">The sequence shown here is derived from an EMBL/GenBank/DDBJ whole genome shotgun (WGS) entry which is preliminary data.</text>
</comment>
<sequence>MAVASWNPLKPRYLLGMGVNRPPPIREMEVAKTQIQLYSWENEIMQHNHGEKPKMQRTWDSKGKRKILRKPSNDLYTL</sequence>
<proteinExistence type="predicted"/>
<evidence type="ECO:0000313" key="3">
    <source>
        <dbReference type="Proteomes" id="UP001341840"/>
    </source>
</evidence>
<name>A0ABU6QL01_9FABA</name>
<protein>
    <submittedName>
        <fullName evidence="2">Uncharacterized protein</fullName>
    </submittedName>
</protein>
<gene>
    <name evidence="2" type="ORF">PIB30_060775</name>
</gene>
<reference evidence="2 3" key="1">
    <citation type="journal article" date="2023" name="Plants (Basel)">
        <title>Bridging the Gap: Combining Genomics and Transcriptomics Approaches to Understand Stylosanthes scabra, an Orphan Legume from the Brazilian Caatinga.</title>
        <authorList>
            <person name="Ferreira-Neto J.R.C."/>
            <person name="da Silva M.D."/>
            <person name="Binneck E."/>
            <person name="de Melo N.F."/>
            <person name="da Silva R.H."/>
            <person name="de Melo A.L.T.M."/>
            <person name="Pandolfi V."/>
            <person name="Bustamante F.O."/>
            <person name="Brasileiro-Vidal A.C."/>
            <person name="Benko-Iseppon A.M."/>
        </authorList>
    </citation>
    <scope>NUCLEOTIDE SEQUENCE [LARGE SCALE GENOMIC DNA]</scope>
    <source>
        <tissue evidence="2">Leaves</tissue>
    </source>
</reference>
<keyword evidence="3" id="KW-1185">Reference proteome</keyword>
<dbReference type="Proteomes" id="UP001341840">
    <property type="component" value="Unassembled WGS sequence"/>
</dbReference>